<evidence type="ECO:0000313" key="2">
    <source>
        <dbReference type="Proteomes" id="UP000075324"/>
    </source>
</evidence>
<organism evidence="1 2">
    <name type="scientific">Parageobacillus toebii</name>
    <dbReference type="NCBI Taxonomy" id="153151"/>
    <lineage>
        <taxon>Bacteria</taxon>
        <taxon>Bacillati</taxon>
        <taxon>Bacillota</taxon>
        <taxon>Bacilli</taxon>
        <taxon>Bacillales</taxon>
        <taxon>Anoxybacillaceae</taxon>
        <taxon>Parageobacillus</taxon>
    </lineage>
</organism>
<dbReference type="EMBL" id="LQYW01000173">
    <property type="protein sequence ID" value="KYD22859.1"/>
    <property type="molecule type" value="Genomic_DNA"/>
</dbReference>
<evidence type="ECO:0000313" key="1">
    <source>
        <dbReference type="EMBL" id="KYD22859.1"/>
    </source>
</evidence>
<dbReference type="AlphaFoldDB" id="A0A150MEY2"/>
<dbReference type="PATRIC" id="fig|153151.4.peg.1996"/>
<comment type="caution">
    <text evidence="1">The sequence shown here is derived from an EMBL/GenBank/DDBJ whole genome shotgun (WGS) entry which is preliminary data.</text>
</comment>
<protein>
    <submittedName>
        <fullName evidence="1">Uncharacterized protein</fullName>
    </submittedName>
</protein>
<accession>A0A150MEY2</accession>
<reference evidence="1 2" key="1">
    <citation type="submission" date="2016-01" db="EMBL/GenBank/DDBJ databases">
        <title>Draft Genome Sequences of Seven Thermophilic Sporeformers Isolated from Foods.</title>
        <authorList>
            <person name="Berendsen E.M."/>
            <person name="Wells-Bennik M.H."/>
            <person name="Krawcyk A.O."/>
            <person name="De Jong A."/>
            <person name="Holsappel S."/>
            <person name="Eijlander R.T."/>
            <person name="Kuipers O.P."/>
        </authorList>
    </citation>
    <scope>NUCLEOTIDE SEQUENCE [LARGE SCALE GENOMIC DNA]</scope>
    <source>
        <strain evidence="1 2">B4110</strain>
    </source>
</reference>
<gene>
    <name evidence="1" type="ORF">B4110_0712</name>
</gene>
<sequence length="42" mass="5184">MKTHDYFLDITFLTNKTDLYFFRIIKQLSKIQQINIRQECSE</sequence>
<dbReference type="Proteomes" id="UP000075324">
    <property type="component" value="Unassembled WGS sequence"/>
</dbReference>
<proteinExistence type="predicted"/>
<name>A0A150MEY2_9BACL</name>